<evidence type="ECO:0000313" key="7">
    <source>
        <dbReference type="Proteomes" id="UP001303407"/>
    </source>
</evidence>
<dbReference type="SUPFAM" id="SSF46785">
    <property type="entry name" value="Winged helix' DNA-binding domain"/>
    <property type="match status" value="1"/>
</dbReference>
<keyword evidence="1 6" id="KW-0489">Methyltransferase</keyword>
<accession>A0ABY9Y405</accession>
<evidence type="ECO:0000256" key="1">
    <source>
        <dbReference type="ARBA" id="ARBA00022603"/>
    </source>
</evidence>
<gene>
    <name evidence="6" type="ORF">RHP49_01665</name>
</gene>
<dbReference type="InterPro" id="IPR012967">
    <property type="entry name" value="COMT_dimerisation"/>
</dbReference>
<dbReference type="PROSITE" id="PS51683">
    <property type="entry name" value="SAM_OMT_II"/>
    <property type="match status" value="1"/>
</dbReference>
<protein>
    <submittedName>
        <fullName evidence="6">Methyltransferase</fullName>
    </submittedName>
</protein>
<dbReference type="InterPro" id="IPR029063">
    <property type="entry name" value="SAM-dependent_MTases_sf"/>
</dbReference>
<dbReference type="Pfam" id="PF08100">
    <property type="entry name" value="Dimerisation"/>
    <property type="match status" value="1"/>
</dbReference>
<dbReference type="InterPro" id="IPR036388">
    <property type="entry name" value="WH-like_DNA-bd_sf"/>
</dbReference>
<keyword evidence="7" id="KW-1185">Reference proteome</keyword>
<keyword evidence="2" id="KW-0808">Transferase</keyword>
<dbReference type="Proteomes" id="UP001303407">
    <property type="component" value="Chromosome"/>
</dbReference>
<evidence type="ECO:0000256" key="2">
    <source>
        <dbReference type="ARBA" id="ARBA00022679"/>
    </source>
</evidence>
<organism evidence="6 7">
    <name type="scientific">Thalassobellus suaedae</name>
    <dbReference type="NCBI Taxonomy" id="3074124"/>
    <lineage>
        <taxon>Bacteria</taxon>
        <taxon>Pseudomonadati</taxon>
        <taxon>Bacteroidota</taxon>
        <taxon>Flavobacteriia</taxon>
        <taxon>Flavobacteriales</taxon>
        <taxon>Flavobacteriaceae</taxon>
        <taxon>Thalassobellus</taxon>
    </lineage>
</organism>
<reference evidence="6 7" key="1">
    <citation type="submission" date="2023-09" db="EMBL/GenBank/DDBJ databases">
        <title>Thalassobella suaedae gen. nov., sp. nov., a marine bacterium of the family Flavobacteriaceae isolated from a halophyte Suaeda japonica.</title>
        <authorList>
            <person name="Lee S.Y."/>
            <person name="Hwang C.Y."/>
        </authorList>
    </citation>
    <scope>NUCLEOTIDE SEQUENCE [LARGE SCALE GENOMIC DNA]</scope>
    <source>
        <strain evidence="6 7">HL-DH10</strain>
    </source>
</reference>
<feature type="domain" description="O-methyltransferase C-terminal" evidence="4">
    <location>
        <begin position="117"/>
        <end position="327"/>
    </location>
</feature>
<evidence type="ECO:0000259" key="5">
    <source>
        <dbReference type="Pfam" id="PF08100"/>
    </source>
</evidence>
<dbReference type="Pfam" id="PF00891">
    <property type="entry name" value="Methyltransf_2"/>
    <property type="match status" value="1"/>
</dbReference>
<dbReference type="Gene3D" id="3.40.50.150">
    <property type="entry name" value="Vaccinia Virus protein VP39"/>
    <property type="match status" value="1"/>
</dbReference>
<dbReference type="EMBL" id="CP134536">
    <property type="protein sequence ID" value="WNH12972.1"/>
    <property type="molecule type" value="Genomic_DNA"/>
</dbReference>
<dbReference type="InterPro" id="IPR001077">
    <property type="entry name" value="COMT_C"/>
</dbReference>
<name>A0ABY9Y405_9FLAO</name>
<proteinExistence type="predicted"/>
<dbReference type="GO" id="GO:0008168">
    <property type="term" value="F:methyltransferase activity"/>
    <property type="evidence" value="ECO:0007669"/>
    <property type="project" value="UniProtKB-KW"/>
</dbReference>
<dbReference type="InterPro" id="IPR016461">
    <property type="entry name" value="COMT-like"/>
</dbReference>
<dbReference type="InterPro" id="IPR036390">
    <property type="entry name" value="WH_DNA-bd_sf"/>
</dbReference>
<dbReference type="PANTHER" id="PTHR43712:SF2">
    <property type="entry name" value="O-METHYLTRANSFERASE CICE"/>
    <property type="match status" value="1"/>
</dbReference>
<dbReference type="PIRSF" id="PIRSF005739">
    <property type="entry name" value="O-mtase"/>
    <property type="match status" value="1"/>
</dbReference>
<dbReference type="GO" id="GO:0032259">
    <property type="term" value="P:methylation"/>
    <property type="evidence" value="ECO:0007669"/>
    <property type="project" value="UniProtKB-KW"/>
</dbReference>
<dbReference type="PANTHER" id="PTHR43712">
    <property type="entry name" value="PUTATIVE (AFU_ORTHOLOGUE AFUA_4G14580)-RELATED"/>
    <property type="match status" value="1"/>
</dbReference>
<dbReference type="SUPFAM" id="SSF53335">
    <property type="entry name" value="S-adenosyl-L-methionine-dependent methyltransferases"/>
    <property type="match status" value="1"/>
</dbReference>
<evidence type="ECO:0000256" key="3">
    <source>
        <dbReference type="ARBA" id="ARBA00022691"/>
    </source>
</evidence>
<evidence type="ECO:0000313" key="6">
    <source>
        <dbReference type="EMBL" id="WNH12972.1"/>
    </source>
</evidence>
<dbReference type="RefSeq" id="WP_415862952.1">
    <property type="nucleotide sequence ID" value="NZ_CP134536.1"/>
</dbReference>
<dbReference type="Gene3D" id="1.10.10.10">
    <property type="entry name" value="Winged helix-like DNA-binding domain superfamily/Winged helix DNA-binding domain"/>
    <property type="match status" value="1"/>
</dbReference>
<evidence type="ECO:0000259" key="4">
    <source>
        <dbReference type="Pfam" id="PF00891"/>
    </source>
</evidence>
<keyword evidence="3" id="KW-0949">S-adenosyl-L-methionine</keyword>
<sequence length="345" mass="37883">MDTTNTNQINPSKIMQIGMGFFASKTLLSAVNMELFTHLANGALSGEDIQNKLGLNERSLFDFLDALVALGFLQRSGLKENALYSNSDDSDLFLDKNKLSYIGGILEMSNNRLYPFWNDLEECLKTGKPQNETKNAGKPLFEAIYANEDRLREFIHGMGGVQSGNFMKLAHDFDFSKYNTLCDVGGSGANLSIHIAKNNSHMKCISFDLPPVGPIAKENVDALGLSDRIEIVSGDFFVDDLPKADVITMGNILHDWGSEDKVMLIKKAYDALPEGGALIVIENIIDDERNKNVFGLLMSLNMAIETDQGFDFTASNFDQWAKEAGFNETGVIPLTGPSSAVIAIK</sequence>
<feature type="domain" description="O-methyltransferase dimerisation" evidence="5">
    <location>
        <begin position="19"/>
        <end position="95"/>
    </location>
</feature>